<protein>
    <submittedName>
        <fullName evidence="2">Rho GTPase-activating protein 32</fullName>
    </submittedName>
</protein>
<organism evidence="2 3">
    <name type="scientific">Amphibalanus amphitrite</name>
    <name type="common">Striped barnacle</name>
    <name type="synonym">Balanus amphitrite</name>
    <dbReference type="NCBI Taxonomy" id="1232801"/>
    <lineage>
        <taxon>Eukaryota</taxon>
        <taxon>Metazoa</taxon>
        <taxon>Ecdysozoa</taxon>
        <taxon>Arthropoda</taxon>
        <taxon>Crustacea</taxon>
        <taxon>Multicrustacea</taxon>
        <taxon>Cirripedia</taxon>
        <taxon>Thoracica</taxon>
        <taxon>Thoracicalcarea</taxon>
        <taxon>Balanomorpha</taxon>
        <taxon>Balanoidea</taxon>
        <taxon>Balanidae</taxon>
        <taxon>Amphibalaninae</taxon>
        <taxon>Amphibalanus</taxon>
    </lineage>
</organism>
<dbReference type="GO" id="GO:0007264">
    <property type="term" value="P:small GTPase-mediated signal transduction"/>
    <property type="evidence" value="ECO:0007669"/>
    <property type="project" value="TreeGrafter"/>
</dbReference>
<gene>
    <name evidence="2" type="primary">ARHGAP32_0</name>
    <name evidence="2" type="ORF">FJT64_002488</name>
</gene>
<dbReference type="EMBL" id="VIIS01000714">
    <property type="protein sequence ID" value="KAF0305868.1"/>
    <property type="molecule type" value="Genomic_DNA"/>
</dbReference>
<dbReference type="PANTHER" id="PTHR15729">
    <property type="entry name" value="CDC42 GTPASE-ACTIVATING PROTEIN"/>
    <property type="match status" value="1"/>
</dbReference>
<accession>A0A6A4WUD2</accession>
<dbReference type="Proteomes" id="UP000440578">
    <property type="component" value="Unassembled WGS sequence"/>
</dbReference>
<dbReference type="OrthoDB" id="6365412at2759"/>
<reference evidence="2 3" key="1">
    <citation type="submission" date="2019-07" db="EMBL/GenBank/DDBJ databases">
        <title>Draft genome assembly of a fouling barnacle, Amphibalanus amphitrite (Darwin, 1854): The first reference genome for Thecostraca.</title>
        <authorList>
            <person name="Kim W."/>
        </authorList>
    </citation>
    <scope>NUCLEOTIDE SEQUENCE [LARGE SCALE GENOMIC DNA]</scope>
    <source>
        <strain evidence="2">SNU_AA5</strain>
        <tissue evidence="2">Soma without cirri and trophi</tissue>
    </source>
</reference>
<dbReference type="GO" id="GO:0005096">
    <property type="term" value="F:GTPase activator activity"/>
    <property type="evidence" value="ECO:0007669"/>
    <property type="project" value="UniProtKB-KW"/>
</dbReference>
<sequence length="158" mass="16280">MEAVDALVADYLRRFSEIAGPLINCAPILNWFELDAGGARQVGADDSDINTPAVAAALVGKRYVAQASDEISLEGWWAAINGTSALGSEGGLPVTEPPKKRADCTLSALASALVLLTAAAVGDMISVDRHGSAGRVGLVGAGKRGLRGGLLPRRLRCV</sequence>
<dbReference type="PANTHER" id="PTHR15729:SF10">
    <property type="entry name" value="GTPASE-ACTIVATING PROTEIN CDGAPR"/>
    <property type="match status" value="1"/>
</dbReference>
<proteinExistence type="predicted"/>
<keyword evidence="3" id="KW-1185">Reference proteome</keyword>
<comment type="caution">
    <text evidence="2">The sequence shown here is derived from an EMBL/GenBank/DDBJ whole genome shotgun (WGS) entry which is preliminary data.</text>
</comment>
<evidence type="ECO:0000256" key="1">
    <source>
        <dbReference type="ARBA" id="ARBA00022468"/>
    </source>
</evidence>
<dbReference type="InterPro" id="IPR051576">
    <property type="entry name" value="PX-Rho_GAP"/>
</dbReference>
<name>A0A6A4WUD2_AMPAM</name>
<keyword evidence="1" id="KW-0343">GTPase activation</keyword>
<evidence type="ECO:0000313" key="3">
    <source>
        <dbReference type="Proteomes" id="UP000440578"/>
    </source>
</evidence>
<evidence type="ECO:0000313" key="2">
    <source>
        <dbReference type="EMBL" id="KAF0305868.1"/>
    </source>
</evidence>
<dbReference type="AlphaFoldDB" id="A0A6A4WUD2"/>